<dbReference type="PANTHER" id="PTHR48059">
    <property type="entry name" value="POLYGALACTURONASE INHIBITOR 1"/>
    <property type="match status" value="1"/>
</dbReference>
<dbReference type="InterPro" id="IPR013210">
    <property type="entry name" value="LRR_N_plant-typ"/>
</dbReference>
<evidence type="ECO:0000256" key="3">
    <source>
        <dbReference type="ARBA" id="ARBA00022737"/>
    </source>
</evidence>
<accession>A0AAD8TT87</accession>
<dbReference type="AlphaFoldDB" id="A0AAD8TT87"/>
<dbReference type="CDD" id="cd12796">
    <property type="entry name" value="LbR_Ice_bind"/>
    <property type="match status" value="1"/>
</dbReference>
<dbReference type="InterPro" id="IPR048518">
    <property type="entry name" value="IBP_b_roll"/>
</dbReference>
<comment type="caution">
    <text evidence="6">The sequence shown here is derived from an EMBL/GenBank/DDBJ whole genome shotgun (WGS) entry which is preliminary data.</text>
</comment>
<dbReference type="PANTHER" id="PTHR48059:SF19">
    <property type="entry name" value="RECEPTOR-LIKE PROTEIN KINASE 5"/>
    <property type="match status" value="1"/>
</dbReference>
<dbReference type="SUPFAM" id="SSF52058">
    <property type="entry name" value="L domain-like"/>
    <property type="match status" value="1"/>
</dbReference>
<evidence type="ECO:0000256" key="1">
    <source>
        <dbReference type="ARBA" id="ARBA00004196"/>
    </source>
</evidence>
<dbReference type="Pfam" id="PF08263">
    <property type="entry name" value="LRRNT_2"/>
    <property type="match status" value="1"/>
</dbReference>
<name>A0AAD8TT87_LOLMU</name>
<evidence type="ECO:0000256" key="4">
    <source>
        <dbReference type="SAM" id="SignalP"/>
    </source>
</evidence>
<feature type="domain" description="Leucine-rich repeat-containing N-terminal plant-type" evidence="5">
    <location>
        <begin position="27"/>
        <end position="66"/>
    </location>
</feature>
<dbReference type="InterPro" id="IPR011049">
    <property type="entry name" value="Serralysin-like_metalloprot_C"/>
</dbReference>
<sequence>MAKCCLLPLLLFVAFLSPAASSETPCHPDDLHALRAFAGNLTSGGVLLRAAWSGASCCGWDGVGCDAASGRVTALSLPGRGLAGLIPGASLAELDHLSFLDLSGNSLAGEVPKSLQTRLIKGLATAATPFTDMPLYVVEERNRRTLDEEPNTITGTNNTVVSGNTNVLSGNDNTVICGSNNTVSGSNNTVVRGCDNVVAGSNQVVRGSNHVVSENNNVVSGHDNNVSGSFCTVSGNHNTVSGSNNTVSGSYHTVSGSNKVVTGG</sequence>
<evidence type="ECO:0000259" key="5">
    <source>
        <dbReference type="Pfam" id="PF08263"/>
    </source>
</evidence>
<dbReference type="Proteomes" id="UP001231189">
    <property type="component" value="Unassembled WGS sequence"/>
</dbReference>
<dbReference type="SUPFAM" id="SSF101967">
    <property type="entry name" value="Adhesin YadA, collagen-binding domain"/>
    <property type="match status" value="1"/>
</dbReference>
<reference evidence="6" key="1">
    <citation type="submission" date="2023-07" db="EMBL/GenBank/DDBJ databases">
        <title>A chromosome-level genome assembly of Lolium multiflorum.</title>
        <authorList>
            <person name="Chen Y."/>
            <person name="Copetti D."/>
            <person name="Kolliker R."/>
            <person name="Studer B."/>
        </authorList>
    </citation>
    <scope>NUCLEOTIDE SEQUENCE</scope>
    <source>
        <strain evidence="6">02402/16</strain>
        <tissue evidence="6">Leaf</tissue>
    </source>
</reference>
<dbReference type="InterPro" id="IPR051848">
    <property type="entry name" value="PGIP"/>
</dbReference>
<dbReference type="Gene3D" id="2.150.10.10">
    <property type="entry name" value="Serralysin-like metalloprotease, C-terminal"/>
    <property type="match status" value="1"/>
</dbReference>
<proteinExistence type="predicted"/>
<keyword evidence="3" id="KW-0677">Repeat</keyword>
<keyword evidence="4" id="KW-0732">Signal</keyword>
<protein>
    <recommendedName>
        <fullName evidence="5">Leucine-rich repeat-containing N-terminal plant-type domain-containing protein</fullName>
    </recommendedName>
</protein>
<keyword evidence="2" id="KW-0433">Leucine-rich repeat</keyword>
<feature type="chain" id="PRO_5042167002" description="Leucine-rich repeat-containing N-terminal plant-type domain-containing protein" evidence="4">
    <location>
        <begin position="22"/>
        <end position="264"/>
    </location>
</feature>
<evidence type="ECO:0000313" key="6">
    <source>
        <dbReference type="EMBL" id="KAK1691722.1"/>
    </source>
</evidence>
<gene>
    <name evidence="6" type="ORF">QYE76_008419</name>
</gene>
<evidence type="ECO:0000256" key="2">
    <source>
        <dbReference type="ARBA" id="ARBA00022614"/>
    </source>
</evidence>
<comment type="subcellular location">
    <subcellularLocation>
        <location evidence="1">Cell envelope</location>
    </subcellularLocation>
</comment>
<feature type="signal peptide" evidence="4">
    <location>
        <begin position="1"/>
        <end position="21"/>
    </location>
</feature>
<evidence type="ECO:0000313" key="7">
    <source>
        <dbReference type="Proteomes" id="UP001231189"/>
    </source>
</evidence>
<organism evidence="6 7">
    <name type="scientific">Lolium multiflorum</name>
    <name type="common">Italian ryegrass</name>
    <name type="synonym">Lolium perenne subsp. multiflorum</name>
    <dbReference type="NCBI Taxonomy" id="4521"/>
    <lineage>
        <taxon>Eukaryota</taxon>
        <taxon>Viridiplantae</taxon>
        <taxon>Streptophyta</taxon>
        <taxon>Embryophyta</taxon>
        <taxon>Tracheophyta</taxon>
        <taxon>Spermatophyta</taxon>
        <taxon>Magnoliopsida</taxon>
        <taxon>Liliopsida</taxon>
        <taxon>Poales</taxon>
        <taxon>Poaceae</taxon>
        <taxon>BOP clade</taxon>
        <taxon>Pooideae</taxon>
        <taxon>Poodae</taxon>
        <taxon>Poeae</taxon>
        <taxon>Poeae Chloroplast Group 2 (Poeae type)</taxon>
        <taxon>Loliodinae</taxon>
        <taxon>Loliinae</taxon>
        <taxon>Lolium</taxon>
    </lineage>
</organism>
<dbReference type="Pfam" id="PF21300">
    <property type="entry name" value="LbR_Ice_bind"/>
    <property type="match status" value="1"/>
</dbReference>
<keyword evidence="7" id="KW-1185">Reference proteome</keyword>
<dbReference type="EMBL" id="JAUUTY010000001">
    <property type="protein sequence ID" value="KAK1691722.1"/>
    <property type="molecule type" value="Genomic_DNA"/>
</dbReference>